<dbReference type="Gramene" id="PRQ23894">
    <property type="protein sequence ID" value="PRQ23894"/>
    <property type="gene ID" value="RchiOBHm_Chr6g0266431"/>
</dbReference>
<reference evidence="2 3" key="1">
    <citation type="journal article" date="2018" name="Nat. Genet.">
        <title>The Rosa genome provides new insights in the design of modern roses.</title>
        <authorList>
            <person name="Bendahmane M."/>
        </authorList>
    </citation>
    <scope>NUCLEOTIDE SEQUENCE [LARGE SCALE GENOMIC DNA]</scope>
    <source>
        <strain evidence="3">cv. Old Blush</strain>
    </source>
</reference>
<feature type="transmembrane region" description="Helical" evidence="1">
    <location>
        <begin position="12"/>
        <end position="32"/>
    </location>
</feature>
<protein>
    <submittedName>
        <fullName evidence="2">Uncharacterized protein</fullName>
    </submittedName>
</protein>
<evidence type="ECO:0000313" key="3">
    <source>
        <dbReference type="Proteomes" id="UP000238479"/>
    </source>
</evidence>
<proteinExistence type="predicted"/>
<keyword evidence="1" id="KW-0812">Transmembrane</keyword>
<accession>A0A2P6PPN8</accession>
<feature type="transmembrane region" description="Helical" evidence="1">
    <location>
        <begin position="38"/>
        <end position="61"/>
    </location>
</feature>
<gene>
    <name evidence="2" type="ORF">RchiOBHm_Chr6g0266431</name>
</gene>
<name>A0A2P6PPN8_ROSCH</name>
<dbReference type="Proteomes" id="UP000238479">
    <property type="component" value="Chromosome 6"/>
</dbReference>
<evidence type="ECO:0000313" key="2">
    <source>
        <dbReference type="EMBL" id="PRQ23894.1"/>
    </source>
</evidence>
<sequence length="74" mass="8776">MRRQISFMKSVISLINLVILPHHLPLSLTTLLLTSGKFTIYIGLLTQLILLLWDFFFLLVFQNKNLERRQDLYI</sequence>
<evidence type="ECO:0000256" key="1">
    <source>
        <dbReference type="SAM" id="Phobius"/>
    </source>
</evidence>
<dbReference type="EMBL" id="PDCK01000044">
    <property type="protein sequence ID" value="PRQ23894.1"/>
    <property type="molecule type" value="Genomic_DNA"/>
</dbReference>
<organism evidence="2 3">
    <name type="scientific">Rosa chinensis</name>
    <name type="common">China rose</name>
    <dbReference type="NCBI Taxonomy" id="74649"/>
    <lineage>
        <taxon>Eukaryota</taxon>
        <taxon>Viridiplantae</taxon>
        <taxon>Streptophyta</taxon>
        <taxon>Embryophyta</taxon>
        <taxon>Tracheophyta</taxon>
        <taxon>Spermatophyta</taxon>
        <taxon>Magnoliopsida</taxon>
        <taxon>eudicotyledons</taxon>
        <taxon>Gunneridae</taxon>
        <taxon>Pentapetalae</taxon>
        <taxon>rosids</taxon>
        <taxon>fabids</taxon>
        <taxon>Rosales</taxon>
        <taxon>Rosaceae</taxon>
        <taxon>Rosoideae</taxon>
        <taxon>Rosoideae incertae sedis</taxon>
        <taxon>Rosa</taxon>
    </lineage>
</organism>
<keyword evidence="1" id="KW-0472">Membrane</keyword>
<dbReference type="AlphaFoldDB" id="A0A2P6PPN8"/>
<keyword evidence="3" id="KW-1185">Reference proteome</keyword>
<keyword evidence="1" id="KW-1133">Transmembrane helix</keyword>
<comment type="caution">
    <text evidence="2">The sequence shown here is derived from an EMBL/GenBank/DDBJ whole genome shotgun (WGS) entry which is preliminary data.</text>
</comment>